<dbReference type="InterPro" id="IPR036736">
    <property type="entry name" value="ACP-like_sf"/>
</dbReference>
<reference evidence="1 2" key="1">
    <citation type="submission" date="2020-08" db="EMBL/GenBank/DDBJ databases">
        <title>Genomic Encyclopedia of Type Strains, Phase IV (KMG-IV): sequencing the most valuable type-strain genomes for metagenomic binning, comparative biology and taxonomic classification.</title>
        <authorList>
            <person name="Goeker M."/>
        </authorList>
    </citation>
    <scope>NUCLEOTIDE SEQUENCE [LARGE SCALE GENOMIC DNA]</scope>
    <source>
        <strain evidence="1 2">DSM 27471</strain>
    </source>
</reference>
<dbReference type="SUPFAM" id="SSF47336">
    <property type="entry name" value="ACP-like"/>
    <property type="match status" value="1"/>
</dbReference>
<keyword evidence="2" id="KW-1185">Reference proteome</keyword>
<proteinExistence type="predicted"/>
<accession>A0A7W5DN87</accession>
<organism evidence="1 2">
    <name type="scientific">Microbacter margulisiae</name>
    <dbReference type="NCBI Taxonomy" id="1350067"/>
    <lineage>
        <taxon>Bacteria</taxon>
        <taxon>Pseudomonadati</taxon>
        <taxon>Bacteroidota</taxon>
        <taxon>Bacteroidia</taxon>
        <taxon>Bacteroidales</taxon>
        <taxon>Porphyromonadaceae</taxon>
        <taxon>Microbacter</taxon>
    </lineage>
</organism>
<dbReference type="EMBL" id="JACHYB010000001">
    <property type="protein sequence ID" value="MBB3185966.1"/>
    <property type="molecule type" value="Genomic_DNA"/>
</dbReference>
<evidence type="ECO:0000313" key="2">
    <source>
        <dbReference type="Proteomes" id="UP000544222"/>
    </source>
</evidence>
<name>A0A7W5DN87_9PORP</name>
<dbReference type="Gene3D" id="1.10.1200.10">
    <property type="entry name" value="ACP-like"/>
    <property type="match status" value="1"/>
</dbReference>
<evidence type="ECO:0000313" key="1">
    <source>
        <dbReference type="EMBL" id="MBB3185966.1"/>
    </source>
</evidence>
<dbReference type="Proteomes" id="UP000544222">
    <property type="component" value="Unassembled WGS sequence"/>
</dbReference>
<sequence>MENKFLTDLKEVFEIEDREIFMDDQFREYPEWGSLAYLSVIAMLDEIYDFQIEEADFKKLRTVRDLYNAATQQ</sequence>
<dbReference type="AlphaFoldDB" id="A0A7W5DN87"/>
<gene>
    <name evidence="1" type="ORF">FHX64_000129</name>
</gene>
<dbReference type="RefSeq" id="WP_183411905.1">
    <property type="nucleotide sequence ID" value="NZ_JACHYB010000001.1"/>
</dbReference>
<comment type="caution">
    <text evidence="1">The sequence shown here is derived from an EMBL/GenBank/DDBJ whole genome shotgun (WGS) entry which is preliminary data.</text>
</comment>
<protein>
    <submittedName>
        <fullName evidence="1">Acyl carrier protein</fullName>
    </submittedName>
</protein>